<keyword evidence="1" id="KW-0560">Oxidoreductase</keyword>
<proteinExistence type="inferred from homology"/>
<dbReference type="Proteomes" id="UP000230002">
    <property type="component" value="Unassembled WGS sequence"/>
</dbReference>
<dbReference type="GO" id="GO:0003676">
    <property type="term" value="F:nucleic acid binding"/>
    <property type="evidence" value="ECO:0007669"/>
    <property type="project" value="InterPro"/>
</dbReference>
<dbReference type="PANTHER" id="PTHR10366">
    <property type="entry name" value="NAD DEPENDENT EPIMERASE/DEHYDRATASE"/>
    <property type="match status" value="1"/>
</dbReference>
<dbReference type="GO" id="GO:0032259">
    <property type="term" value="P:methylation"/>
    <property type="evidence" value="ECO:0007669"/>
    <property type="project" value="InterPro"/>
</dbReference>
<name>A0A2G8S0U7_9APHY</name>
<keyword evidence="5" id="KW-1185">Reference proteome</keyword>
<evidence type="ECO:0000256" key="1">
    <source>
        <dbReference type="ARBA" id="ARBA00023002"/>
    </source>
</evidence>
<evidence type="ECO:0000259" key="3">
    <source>
        <dbReference type="Pfam" id="PF01370"/>
    </source>
</evidence>
<dbReference type="InterPro" id="IPR036291">
    <property type="entry name" value="NAD(P)-bd_dom_sf"/>
</dbReference>
<dbReference type="InterPro" id="IPR001509">
    <property type="entry name" value="Epimerase_deHydtase"/>
</dbReference>
<dbReference type="Gene3D" id="3.40.50.720">
    <property type="entry name" value="NAD(P)-binding Rossmann-like Domain"/>
    <property type="match status" value="1"/>
</dbReference>
<accession>A0A2G8S0U7</accession>
<dbReference type="STRING" id="1077348.A0A2G8S0U7"/>
<evidence type="ECO:0000313" key="5">
    <source>
        <dbReference type="Proteomes" id="UP000230002"/>
    </source>
</evidence>
<dbReference type="GO" id="GO:0008168">
    <property type="term" value="F:methyltransferase activity"/>
    <property type="evidence" value="ECO:0007669"/>
    <property type="project" value="InterPro"/>
</dbReference>
<dbReference type="PROSITE" id="PS00092">
    <property type="entry name" value="N6_MTASE"/>
    <property type="match status" value="1"/>
</dbReference>
<gene>
    <name evidence="4" type="ORF">GSI_10522</name>
</gene>
<dbReference type="PANTHER" id="PTHR10366:SF564">
    <property type="entry name" value="STEROL-4-ALPHA-CARBOXYLATE 3-DEHYDROGENASE, DECARBOXYLATING"/>
    <property type="match status" value="1"/>
</dbReference>
<reference evidence="4 5" key="1">
    <citation type="journal article" date="2015" name="Sci. Rep.">
        <title>Chromosome-level genome map provides insights into diverse defense mechanisms in the medicinal fungus Ganoderma sinense.</title>
        <authorList>
            <person name="Zhu Y."/>
            <person name="Xu J."/>
            <person name="Sun C."/>
            <person name="Zhou S."/>
            <person name="Xu H."/>
            <person name="Nelson D.R."/>
            <person name="Qian J."/>
            <person name="Song J."/>
            <person name="Luo H."/>
            <person name="Xiang L."/>
            <person name="Li Y."/>
            <person name="Xu Z."/>
            <person name="Ji A."/>
            <person name="Wang L."/>
            <person name="Lu S."/>
            <person name="Hayward A."/>
            <person name="Sun W."/>
            <person name="Li X."/>
            <person name="Schwartz D.C."/>
            <person name="Wang Y."/>
            <person name="Chen S."/>
        </authorList>
    </citation>
    <scope>NUCLEOTIDE SEQUENCE [LARGE SCALE GENOMIC DNA]</scope>
    <source>
        <strain evidence="4 5">ZZ0214-1</strain>
    </source>
</reference>
<sequence length="342" mass="37543">MPAITSGKVLVTGANGYIAVWIVKSLLEAGFAVRGTVRSESKAAYLRSYFKSSGDRFEVVVVSDMTKDDAFTEHVKDVDAIAHTASPFHMKAVEPDEIVGPAVAGTLSVLKAAEAHGTRVKRVVVLSSTAALFRISPDPLVLDESAWNEQAIAEIKEKGRDATAIGKYRASKTLAERAAWEWWEQRKAALGFDLAVLNPPYVFGPNIHDVDEPENLGESMRDWYNNVVKGGLSDDALAKNGAMFVDVRDIAQAHTLAIQTPAASGQRFIISSGPYKWQDFVAAAHRWSERFPEGNTSYDPSKAIHALQYDNRKGITTLGMKYRGIDEVARDSLEDFKARGWL</sequence>
<dbReference type="SUPFAM" id="SSF51735">
    <property type="entry name" value="NAD(P)-binding Rossmann-fold domains"/>
    <property type="match status" value="1"/>
</dbReference>
<evidence type="ECO:0000256" key="2">
    <source>
        <dbReference type="ARBA" id="ARBA00023445"/>
    </source>
</evidence>
<organism evidence="4 5">
    <name type="scientific">Ganoderma sinense ZZ0214-1</name>
    <dbReference type="NCBI Taxonomy" id="1077348"/>
    <lineage>
        <taxon>Eukaryota</taxon>
        <taxon>Fungi</taxon>
        <taxon>Dikarya</taxon>
        <taxon>Basidiomycota</taxon>
        <taxon>Agaricomycotina</taxon>
        <taxon>Agaricomycetes</taxon>
        <taxon>Polyporales</taxon>
        <taxon>Polyporaceae</taxon>
        <taxon>Ganoderma</taxon>
    </lineage>
</organism>
<evidence type="ECO:0000313" key="4">
    <source>
        <dbReference type="EMBL" id="PIL27375.1"/>
    </source>
</evidence>
<comment type="caution">
    <text evidence="4">The sequence shown here is derived from an EMBL/GenBank/DDBJ whole genome shotgun (WGS) entry which is preliminary data.</text>
</comment>
<dbReference type="GO" id="GO:0016616">
    <property type="term" value="F:oxidoreductase activity, acting on the CH-OH group of donors, NAD or NADP as acceptor"/>
    <property type="evidence" value="ECO:0007669"/>
    <property type="project" value="TreeGrafter"/>
</dbReference>
<dbReference type="EMBL" id="AYKW01000034">
    <property type="protein sequence ID" value="PIL27375.1"/>
    <property type="molecule type" value="Genomic_DNA"/>
</dbReference>
<feature type="domain" description="NAD-dependent epimerase/dehydratase" evidence="3">
    <location>
        <begin position="9"/>
        <end position="266"/>
    </location>
</feature>
<comment type="similarity">
    <text evidence="2">Belongs to the NAD(P)-dependent epimerase/dehydratase family. Dihydroflavonol-4-reductase subfamily.</text>
</comment>
<dbReference type="OrthoDB" id="2735536at2759"/>
<dbReference type="InterPro" id="IPR050425">
    <property type="entry name" value="NAD(P)_dehydrat-like"/>
</dbReference>
<protein>
    <recommendedName>
        <fullName evidence="3">NAD-dependent epimerase/dehydratase domain-containing protein</fullName>
    </recommendedName>
</protein>
<dbReference type="AlphaFoldDB" id="A0A2G8S0U7"/>
<dbReference type="Pfam" id="PF01370">
    <property type="entry name" value="Epimerase"/>
    <property type="match status" value="1"/>
</dbReference>
<dbReference type="InterPro" id="IPR002052">
    <property type="entry name" value="DNA_methylase_N6_adenine_CS"/>
</dbReference>